<dbReference type="STRING" id="1841481.ENSSLDP00000003260"/>
<dbReference type="GeneTree" id="ENSGT00530000063586"/>
<evidence type="ECO:0000256" key="7">
    <source>
        <dbReference type="SAM" id="Phobius"/>
    </source>
</evidence>
<dbReference type="GO" id="GO:0031528">
    <property type="term" value="C:microvillus membrane"/>
    <property type="evidence" value="ECO:0007669"/>
    <property type="project" value="UniProtKB-SubCell"/>
</dbReference>
<evidence type="ECO:0000313" key="10">
    <source>
        <dbReference type="Proteomes" id="UP000261360"/>
    </source>
</evidence>
<evidence type="ECO:0000256" key="5">
    <source>
        <dbReference type="ARBA" id="ARBA00023136"/>
    </source>
</evidence>
<dbReference type="GO" id="GO:0009986">
    <property type="term" value="C:cell surface"/>
    <property type="evidence" value="ECO:0007669"/>
    <property type="project" value="TreeGrafter"/>
</dbReference>
<proteinExistence type="inferred from homology"/>
<keyword evidence="6" id="KW-0325">Glycoprotein</keyword>
<feature type="transmembrane region" description="Helical" evidence="7">
    <location>
        <begin position="457"/>
        <end position="482"/>
    </location>
</feature>
<dbReference type="Pfam" id="PF05478">
    <property type="entry name" value="Prominin"/>
    <property type="match status" value="2"/>
</dbReference>
<evidence type="ECO:0000256" key="8">
    <source>
        <dbReference type="SAM" id="SignalP"/>
    </source>
</evidence>
<dbReference type="GO" id="GO:0015485">
    <property type="term" value="F:cholesterol binding"/>
    <property type="evidence" value="ECO:0007669"/>
    <property type="project" value="TreeGrafter"/>
</dbReference>
<feature type="transmembrane region" description="Helical" evidence="7">
    <location>
        <begin position="408"/>
        <end position="436"/>
    </location>
</feature>
<evidence type="ECO:0000256" key="3">
    <source>
        <dbReference type="ARBA" id="ARBA00022692"/>
    </source>
</evidence>
<feature type="chain" id="PRO_5017285913" evidence="8">
    <location>
        <begin position="28"/>
        <end position="773"/>
    </location>
</feature>
<evidence type="ECO:0000256" key="4">
    <source>
        <dbReference type="ARBA" id="ARBA00022989"/>
    </source>
</evidence>
<keyword evidence="4 7" id="KW-1133">Transmembrane helix</keyword>
<evidence type="ECO:0000313" key="9">
    <source>
        <dbReference type="Ensembl" id="ENSSLDP00000003260.1"/>
    </source>
</evidence>
<sequence>MRGWRWRGSAGGLRTLVGVMLLGFSMAQSVPPQTACAAAVTPQSLPSPQYQDTGNTDEGFMAALVQSFLHTVQPNPFPGDLILKIVDNVEQKSSNQDLVKEVLVYEVGFLVCTAIGILYIILMPIVGFFLACCRCCGNCGGKMYQKQTSSIHCRRRTLYWGAFVTTVIILAGNICMFRSNEALNVSVDQSPVKLNTTLDNIHTFLTSVPQQIDYVVNESYKTIQEVTTNLDDIGRQLGTEIQEQFNPTLGPALHPVIRLNQETRNTSVKLDKLNSSLAELQSSVDALQADVTVVRSRINETLSHPDCTGCNALKLELQALTLDTSITVSTGLSKLNEVENYFNSIPQRVVNDTKDVVQNSKQQLGDIKTQISQVTSNIPALTNVSGALNQARVEISKVTPEVERAENIRWSLCVALCCVVLLVVVCNLLGLVLGPAGLKPKADPTKRSCTVDCGGTFLMMGAGVSFLFSWLFMIVVLLLFLLGGNVYTLLCRPWNNGQLLKFIDSPGLIPGIDQTVGLNNISFSDVYRDCEDNKSLWTTLHLYEDIDLGEFLNVSKYTEQIRQQFEDTDITLSAITLLSPEVKKQLSSFSADAQSFDSTAITQQVVHRPTPGTARSKDHSPLLPSLSFCGSFSPLWLSQGTVGEVLSNVGAAQDFLNTNTTQIVKTESRKFLDCQLSYFVAYAEWANLTITQQVGRCRPVAGALDSLETIVCSRVVESLNAFWFSLGWCLIFFIPSIIFSIKLAKYYRKMKHSDVFEDHIIMNHIPRAQMKIT</sequence>
<keyword evidence="3 7" id="KW-0812">Transmembrane</keyword>
<dbReference type="AlphaFoldDB" id="A0A3B4WH53"/>
<dbReference type="GO" id="GO:0016324">
    <property type="term" value="C:apical plasma membrane"/>
    <property type="evidence" value="ECO:0007669"/>
    <property type="project" value="TreeGrafter"/>
</dbReference>
<evidence type="ECO:0000256" key="2">
    <source>
        <dbReference type="ARBA" id="ARBA00006058"/>
    </source>
</evidence>
<keyword evidence="5 7" id="KW-0472">Membrane</keyword>
<dbReference type="GO" id="GO:0007507">
    <property type="term" value="P:heart development"/>
    <property type="evidence" value="ECO:0007669"/>
    <property type="project" value="Ensembl"/>
</dbReference>
<dbReference type="PANTHER" id="PTHR22730:SF4">
    <property type="entry name" value="PROMININ-1-A-LIKE"/>
    <property type="match status" value="1"/>
</dbReference>
<organism evidence="9 10">
    <name type="scientific">Seriola lalandi dorsalis</name>
    <dbReference type="NCBI Taxonomy" id="1841481"/>
    <lineage>
        <taxon>Eukaryota</taxon>
        <taxon>Metazoa</taxon>
        <taxon>Chordata</taxon>
        <taxon>Craniata</taxon>
        <taxon>Vertebrata</taxon>
        <taxon>Euteleostomi</taxon>
        <taxon>Actinopterygii</taxon>
        <taxon>Neopterygii</taxon>
        <taxon>Teleostei</taxon>
        <taxon>Neoteleostei</taxon>
        <taxon>Acanthomorphata</taxon>
        <taxon>Carangaria</taxon>
        <taxon>Carangiformes</taxon>
        <taxon>Carangidae</taxon>
        <taxon>Seriola</taxon>
    </lineage>
</organism>
<feature type="transmembrane region" description="Helical" evidence="7">
    <location>
        <begin position="721"/>
        <end position="741"/>
    </location>
</feature>
<dbReference type="InterPro" id="IPR008795">
    <property type="entry name" value="Prominin"/>
</dbReference>
<keyword evidence="10" id="KW-1185">Reference proteome</keyword>
<protein>
    <submittedName>
        <fullName evidence="9">Prominin 2</fullName>
    </submittedName>
</protein>
<dbReference type="GO" id="GO:0005929">
    <property type="term" value="C:cilium"/>
    <property type="evidence" value="ECO:0007669"/>
    <property type="project" value="TreeGrafter"/>
</dbReference>
<evidence type="ECO:0000256" key="1">
    <source>
        <dbReference type="ARBA" id="ARBA00004475"/>
    </source>
</evidence>
<feature type="signal peptide" evidence="8">
    <location>
        <begin position="1"/>
        <end position="27"/>
    </location>
</feature>
<reference evidence="9" key="2">
    <citation type="submission" date="2025-09" db="UniProtKB">
        <authorList>
            <consortium name="Ensembl"/>
        </authorList>
    </citation>
    <scope>IDENTIFICATION</scope>
</reference>
<name>A0A3B4WH53_SERLL</name>
<keyword evidence="8" id="KW-0732">Signal</keyword>
<evidence type="ECO:0000256" key="6">
    <source>
        <dbReference type="ARBA" id="ARBA00023180"/>
    </source>
</evidence>
<dbReference type="Proteomes" id="UP000261360">
    <property type="component" value="Unplaced"/>
</dbReference>
<dbReference type="PANTHER" id="PTHR22730">
    <property type="entry name" value="PROMININ PROM PROTEIN"/>
    <property type="match status" value="1"/>
</dbReference>
<dbReference type="Ensembl" id="ENSSLDT00000003372.1">
    <property type="protein sequence ID" value="ENSSLDP00000003260.1"/>
    <property type="gene ID" value="ENSSLDG00000002523.1"/>
</dbReference>
<dbReference type="GO" id="GO:0071914">
    <property type="term" value="C:prominosome"/>
    <property type="evidence" value="ECO:0007669"/>
    <property type="project" value="TreeGrafter"/>
</dbReference>
<feature type="transmembrane region" description="Helical" evidence="7">
    <location>
        <begin position="158"/>
        <end position="179"/>
    </location>
</feature>
<comment type="subcellular location">
    <subcellularLocation>
        <location evidence="1">Cell projection</location>
        <location evidence="1">Microvillus membrane</location>
        <topology evidence="1">Multi-pass membrane protein</topology>
    </subcellularLocation>
</comment>
<feature type="transmembrane region" description="Helical" evidence="7">
    <location>
        <begin position="107"/>
        <end position="137"/>
    </location>
</feature>
<reference evidence="9" key="1">
    <citation type="submission" date="2025-08" db="UniProtKB">
        <authorList>
            <consortium name="Ensembl"/>
        </authorList>
    </citation>
    <scope>IDENTIFICATION</scope>
</reference>
<accession>A0A3B4WH53</accession>
<comment type="similarity">
    <text evidence="2">Belongs to the prominin family.</text>
</comment>